<reference evidence="14" key="1">
    <citation type="submission" date="2016-06" db="EMBL/GenBank/DDBJ databases">
        <title>First high quality genome sequence of Plasmodium coatneyi using continuous long reads from single molecule, real-time sequencing.</title>
        <authorList>
            <person name="Chien J.-T."/>
            <person name="Pakala S.B."/>
            <person name="Geraldo J.A."/>
            <person name="Lapp S.A."/>
            <person name="Barnwell J.W."/>
            <person name="Kissinger J.C."/>
            <person name="Galinski M.R."/>
            <person name="Humphrey J.C."/>
        </authorList>
    </citation>
    <scope>NUCLEOTIDE SEQUENCE [LARGE SCALE GENOMIC DNA]</scope>
    <source>
        <strain evidence="14">Hackeri</strain>
    </source>
</reference>
<dbReference type="SUPFAM" id="SSF52540">
    <property type="entry name" value="P-loop containing nucleoside triphosphate hydrolases"/>
    <property type="match status" value="2"/>
</dbReference>
<dbReference type="GO" id="GO:0007004">
    <property type="term" value="P:telomere maintenance via telomerase"/>
    <property type="evidence" value="ECO:0007669"/>
    <property type="project" value="TreeGrafter"/>
</dbReference>
<feature type="domain" description="Rad50/SbcC-type AAA" evidence="12">
    <location>
        <begin position="6"/>
        <end position="241"/>
    </location>
</feature>
<dbReference type="GO" id="GO:0051880">
    <property type="term" value="F:G-quadruplex DNA binding"/>
    <property type="evidence" value="ECO:0007669"/>
    <property type="project" value="TreeGrafter"/>
</dbReference>
<evidence type="ECO:0000256" key="4">
    <source>
        <dbReference type="ARBA" id="ARBA00009439"/>
    </source>
</evidence>
<dbReference type="PANTHER" id="PTHR18867:SF12">
    <property type="entry name" value="DNA REPAIR PROTEIN RAD50"/>
    <property type="match status" value="1"/>
</dbReference>
<dbReference type="OrthoDB" id="18797at2759"/>
<evidence type="ECO:0000256" key="3">
    <source>
        <dbReference type="ARBA" id="ARBA00004286"/>
    </source>
</evidence>
<keyword evidence="14" id="KW-1185">Reference proteome</keyword>
<feature type="compositionally biased region" description="Basic and acidic residues" evidence="11">
    <location>
        <begin position="449"/>
        <end position="458"/>
    </location>
</feature>
<dbReference type="GO" id="GO:0046872">
    <property type="term" value="F:metal ion binding"/>
    <property type="evidence" value="ECO:0007669"/>
    <property type="project" value="UniProtKB-KW"/>
</dbReference>
<comment type="subcellular location">
    <subcellularLocation>
        <location evidence="3">Chromosome</location>
    </subcellularLocation>
    <subcellularLocation>
        <location evidence="2">Nucleus</location>
    </subcellularLocation>
</comment>
<dbReference type="GO" id="GO:0070192">
    <property type="term" value="P:chromosome organization involved in meiotic cell cycle"/>
    <property type="evidence" value="ECO:0007669"/>
    <property type="project" value="TreeGrafter"/>
</dbReference>
<evidence type="ECO:0000256" key="10">
    <source>
        <dbReference type="SAM" id="Coils"/>
    </source>
</evidence>
<dbReference type="GO" id="GO:0003691">
    <property type="term" value="F:double-stranded telomeric DNA binding"/>
    <property type="evidence" value="ECO:0007669"/>
    <property type="project" value="TreeGrafter"/>
</dbReference>
<dbReference type="GO" id="GO:0006302">
    <property type="term" value="P:double-strand break repair"/>
    <property type="evidence" value="ECO:0007669"/>
    <property type="project" value="InterPro"/>
</dbReference>
<accession>A0A1B1E1I3</accession>
<evidence type="ECO:0000313" key="14">
    <source>
        <dbReference type="Proteomes" id="UP000092716"/>
    </source>
</evidence>
<evidence type="ECO:0000256" key="6">
    <source>
        <dbReference type="ARBA" id="ARBA00022723"/>
    </source>
</evidence>
<dbReference type="KEGG" id="pcot:PCOAH_00036420"/>
<evidence type="ECO:0000256" key="11">
    <source>
        <dbReference type="SAM" id="MobiDB-lite"/>
    </source>
</evidence>
<name>A0A1B1E1I3_9APIC</name>
<protein>
    <recommendedName>
        <fullName evidence="12">Rad50/SbcC-type AAA domain-containing protein</fullName>
    </recommendedName>
</protein>
<evidence type="ECO:0000256" key="2">
    <source>
        <dbReference type="ARBA" id="ARBA00004123"/>
    </source>
</evidence>
<sequence length="1799" mass="208968">MTTLEKIGIQGIRSYGDEEAQELEFASPITVIYGNNGSGKSTIIECLKMSCTGDFPPNADKGKSFIHDPLISNKMNSRGKINLLLKNYNNKRIGISRSFSLFYCKDKNKKIKQTFRALDNNIIIKKGEGQEDVIITNKCLDINEHIPKLMGVSKALLENVILCHHEESLWPFSESVKIKKKFDELFGDDHFSKILDEFTKCRKTMNDVLKTKEYELATLKERYEKKKSIALDIQRNEQEIEECQTIIQLDKEEIEESFLILNNLEKKKSLLRKLTSSIDMYFAIQGKFLDDLQNYKSVEEIYEEDASELEHFAELFQKDLAKCNSLIEQVSNELALLEKQTSLPIHSCDEADVKQRDEICSNLFHLEKRRGEAHTLSKAILDLDHASTGSGMKRRNARKNLSEEHTRVGCFIKANEPILGGLLVQWRALFGGNGPKWVFRRGRASTNVEHSDDGRSDGESIPGGDHTNETITRGCIPCVKQMRKRRKETLALLRVQVQKHARERLHIKRKKGILTEKAKRWKRKVSRMDRRIATMEMHKDYLATFKARDETYKQICNHLHKMNQLGCVYDSICLSEANCANTTSDMDDDLEGKKRQLRQIEKFKKQLEQVLLLGKHYEKTFQYFLCLRRVRRKVTSFIDERRAFLCELGKLPKVWRSIGKPIGDWAEKADLTEGVEYGQECSTGEEEEKEEVEGQAERGVQEEKEKMEDPNEEEHGGEGNPSSAPHATPEGTNNLTEIAKVESCTPLESPSGADSSKYPNREESAHGDIFTGGICNKRNKRTKDPGEETHNRLKRKKLFKMERPPGQSYLNKLNDVISQYINKYDNKMKEVEKEASKLKETLLLTSGALRNVSERVGRYPNVLAKFWGMLEKNNFKNVKDFFVHLGQVRKDMKKIKREIVALKTEEESLSRFIQHAEEGKACLLCKGPITDVALDRFTLPDVHKEKEGITLEIEDKEKTLTNLRDQKKELMILLEHYYKEVDPLHRESASLSEIIDSLKNELLDLQNGVDSCSQMIHKMNGKCQLMKLLQERCAHLMEIEMDIFCERDELDAQRSEVRAALSGLREMLSEGKHHIQALHSMLELLEGESEEGSSQKNLCQLLREFIPNITLLCECQDVHLMVQEVSANMEDSGILFGPEDMFFHLGETLPNRVESKMHHVVVGEISQDEVGKKYTEDTKSGEGPRNEPHKIANHCTEYVEAHSKSFYPQKGDCYVNYVEHNEEGTPLLSNTPVYESSKCKVNEPKEIGNLESIAMNNRKFIEAYDKLQMYITLEALKKEQEIDFSVRIKSVIRERKEIIRTKTDEAQRSVEREKQIRETIQKSQEYIENHRCRKNRLYRRQEAMAARIKKLHLRDKQMKRNIRGCRKDMLLQNKLFYVKVEIVKLLQRLIADIELDMEKKKEELKQVKEKIHSNEIIQNESNELAKKVSQKKEQILSLQEEKINIEKMHHNVVINMNLKRMQEKFLLHQRNFISSLKEFRSAFFSAEQKEEQFDKVNTIIALLEEVYQTDCDIYKFVEESFSFLDHEKELLELVYVEEDKLKEQMELHSEATTSLKMKEAEMKGKIELRREYIDKLTSEMNSDTYDEIEKKYKEKMIEIFVYKNIIKDICNFYNSFDQAIIKFHSLKMQEINLSIKNLWRRVYNSADIDYIYIKSEVQTENNGKVHQRRSYNYRVVMVKDNCELDMRGRCSSGQKVLSSIIIRLALAESFSIKCGILALDEPTTNLDKSNSKNLASLIANIVDLRKDSSAFQLILITHDTHFVDVLSQYGLTNCFYRVRKDRHGYSTIVRGEHEYYKSV</sequence>
<evidence type="ECO:0000256" key="7">
    <source>
        <dbReference type="ARBA" id="ARBA00022833"/>
    </source>
</evidence>
<dbReference type="GO" id="GO:0030870">
    <property type="term" value="C:Mre11 complex"/>
    <property type="evidence" value="ECO:0007669"/>
    <property type="project" value="TreeGrafter"/>
</dbReference>
<feature type="compositionally biased region" description="Basic and acidic residues" evidence="11">
    <location>
        <begin position="695"/>
        <end position="717"/>
    </location>
</feature>
<evidence type="ECO:0000259" key="12">
    <source>
        <dbReference type="Pfam" id="PF13476"/>
    </source>
</evidence>
<dbReference type="PANTHER" id="PTHR18867">
    <property type="entry name" value="RAD50"/>
    <property type="match status" value="1"/>
</dbReference>
<feature type="region of interest" description="Disordered" evidence="11">
    <location>
        <begin position="677"/>
        <end position="732"/>
    </location>
</feature>
<feature type="coiled-coil region" evidence="10">
    <location>
        <begin position="810"/>
        <end position="841"/>
    </location>
</feature>
<dbReference type="GO" id="GO:0043047">
    <property type="term" value="F:single-stranded telomeric DNA binding"/>
    <property type="evidence" value="ECO:0007669"/>
    <property type="project" value="TreeGrafter"/>
</dbReference>
<keyword evidence="7" id="KW-0862">Zinc</keyword>
<evidence type="ECO:0000256" key="9">
    <source>
        <dbReference type="ARBA" id="ARBA00049360"/>
    </source>
</evidence>
<dbReference type="InterPro" id="IPR027417">
    <property type="entry name" value="P-loop_NTPase"/>
</dbReference>
<dbReference type="GO" id="GO:0000794">
    <property type="term" value="C:condensed nuclear chromosome"/>
    <property type="evidence" value="ECO:0007669"/>
    <property type="project" value="TreeGrafter"/>
</dbReference>
<keyword evidence="6" id="KW-0479">Metal-binding</keyword>
<dbReference type="FunFam" id="3.40.50.300:FF:001805">
    <property type="entry name" value="Similar to DNA repair protein rad50"/>
    <property type="match status" value="1"/>
</dbReference>
<organism evidence="13 14">
    <name type="scientific">Plasmodium coatneyi</name>
    <dbReference type="NCBI Taxonomy" id="208452"/>
    <lineage>
        <taxon>Eukaryota</taxon>
        <taxon>Sar</taxon>
        <taxon>Alveolata</taxon>
        <taxon>Apicomplexa</taxon>
        <taxon>Aconoidasida</taxon>
        <taxon>Haemosporida</taxon>
        <taxon>Plasmodiidae</taxon>
        <taxon>Plasmodium</taxon>
    </lineage>
</organism>
<dbReference type="EMBL" id="CP016249">
    <property type="protein sequence ID" value="ANQ08902.1"/>
    <property type="molecule type" value="Genomic_DNA"/>
</dbReference>
<evidence type="ECO:0000256" key="5">
    <source>
        <dbReference type="ARBA" id="ARBA00022454"/>
    </source>
</evidence>
<dbReference type="RefSeq" id="XP_019915597.1">
    <property type="nucleotide sequence ID" value="XM_020060433.1"/>
</dbReference>
<gene>
    <name evidence="13" type="ORF">PCOAH_00036420</name>
</gene>
<dbReference type="Pfam" id="PF13476">
    <property type="entry name" value="AAA_23"/>
    <property type="match status" value="1"/>
</dbReference>
<dbReference type="VEuPathDB" id="PlasmoDB:PCOAH_00036420"/>
<feature type="region of interest" description="Disordered" evidence="11">
    <location>
        <begin position="745"/>
        <end position="789"/>
    </location>
</feature>
<keyword evidence="10" id="KW-0175">Coiled coil</keyword>
<dbReference type="Gene3D" id="3.40.50.300">
    <property type="entry name" value="P-loop containing nucleotide triphosphate hydrolases"/>
    <property type="match status" value="2"/>
</dbReference>
<feature type="compositionally biased region" description="Polar residues" evidence="11">
    <location>
        <begin position="720"/>
        <end position="732"/>
    </location>
</feature>
<feature type="region of interest" description="Disordered" evidence="11">
    <location>
        <begin position="446"/>
        <end position="468"/>
    </location>
</feature>
<proteinExistence type="inferred from homology"/>
<keyword evidence="8" id="KW-0539">Nucleus</keyword>
<comment type="cofactor">
    <cofactor evidence="1">
        <name>Zn(2+)</name>
        <dbReference type="ChEBI" id="CHEBI:29105"/>
    </cofactor>
</comment>
<dbReference type="Proteomes" id="UP000092716">
    <property type="component" value="Chromosome 11"/>
</dbReference>
<dbReference type="InterPro" id="IPR038729">
    <property type="entry name" value="Rad50/SbcC_AAA"/>
</dbReference>
<feature type="compositionally biased region" description="Acidic residues" evidence="11">
    <location>
        <begin position="683"/>
        <end position="694"/>
    </location>
</feature>
<evidence type="ECO:0000256" key="1">
    <source>
        <dbReference type="ARBA" id="ARBA00001947"/>
    </source>
</evidence>
<feature type="coiled-coil region" evidence="10">
    <location>
        <begin position="1383"/>
        <end position="1448"/>
    </location>
</feature>
<keyword evidence="5" id="KW-0158">Chromosome</keyword>
<dbReference type="GeneID" id="30910373"/>
<evidence type="ECO:0000256" key="8">
    <source>
        <dbReference type="ARBA" id="ARBA00023242"/>
    </source>
</evidence>
<evidence type="ECO:0000313" key="13">
    <source>
        <dbReference type="EMBL" id="ANQ08902.1"/>
    </source>
</evidence>
<comment type="catalytic activity">
    <reaction evidence="9">
        <text>ATP + H2O = ADP + phosphate + H(+)</text>
        <dbReference type="Rhea" id="RHEA:13065"/>
        <dbReference type="ChEBI" id="CHEBI:15377"/>
        <dbReference type="ChEBI" id="CHEBI:15378"/>
        <dbReference type="ChEBI" id="CHEBI:30616"/>
        <dbReference type="ChEBI" id="CHEBI:43474"/>
        <dbReference type="ChEBI" id="CHEBI:456216"/>
    </reaction>
</comment>
<feature type="coiled-coil region" evidence="10">
    <location>
        <begin position="946"/>
        <end position="980"/>
    </location>
</feature>
<dbReference type="GO" id="GO:0016887">
    <property type="term" value="F:ATP hydrolysis activity"/>
    <property type="evidence" value="ECO:0007669"/>
    <property type="project" value="InterPro"/>
</dbReference>
<dbReference type="GO" id="GO:0000722">
    <property type="term" value="P:telomere maintenance via recombination"/>
    <property type="evidence" value="ECO:0007669"/>
    <property type="project" value="TreeGrafter"/>
</dbReference>
<comment type="similarity">
    <text evidence="4">Belongs to the SMC family. RAD50 subfamily.</text>
</comment>
<feature type="compositionally biased region" description="Polar residues" evidence="11">
    <location>
        <begin position="746"/>
        <end position="758"/>
    </location>
</feature>